<feature type="compositionally biased region" description="Basic and acidic residues" evidence="1">
    <location>
        <begin position="18"/>
        <end position="63"/>
    </location>
</feature>
<feature type="region of interest" description="Disordered" evidence="1">
    <location>
        <begin position="16"/>
        <end position="100"/>
    </location>
</feature>
<dbReference type="OrthoDB" id="5874467at2759"/>
<dbReference type="EMBL" id="AZBU02000004">
    <property type="protein sequence ID" value="TKR82076.1"/>
    <property type="molecule type" value="Genomic_DNA"/>
</dbReference>
<reference evidence="2 3" key="2">
    <citation type="journal article" date="2019" name="G3 (Bethesda)">
        <title>Hybrid Assembly of the Genome of the Entomopathogenic Nematode Steinernema carpocapsae Identifies the X-Chromosome.</title>
        <authorList>
            <person name="Serra L."/>
            <person name="Macchietto M."/>
            <person name="Macias-Munoz A."/>
            <person name="McGill C.J."/>
            <person name="Rodriguez I.M."/>
            <person name="Rodriguez B."/>
            <person name="Murad R."/>
            <person name="Mortazavi A."/>
        </authorList>
    </citation>
    <scope>NUCLEOTIDE SEQUENCE [LARGE SCALE GENOMIC DNA]</scope>
    <source>
        <strain evidence="2 3">ALL</strain>
    </source>
</reference>
<evidence type="ECO:0000313" key="2">
    <source>
        <dbReference type="EMBL" id="TKR82076.1"/>
    </source>
</evidence>
<gene>
    <name evidence="2" type="ORF">L596_015852</name>
</gene>
<protein>
    <submittedName>
        <fullName evidence="2">Uncharacterized protein</fullName>
    </submittedName>
</protein>
<evidence type="ECO:0000313" key="3">
    <source>
        <dbReference type="Proteomes" id="UP000298663"/>
    </source>
</evidence>
<comment type="caution">
    <text evidence="2">The sequence shown here is derived from an EMBL/GenBank/DDBJ whole genome shotgun (WGS) entry which is preliminary data.</text>
</comment>
<sequence length="100" mass="11130">MFNGWSSAYQRSVGFVKSKFDGKKDDAAEKKDEKKVDVKPKEPVKIPEKTPEKKAPEATKKPEPAAATKKGNSVEDDGGYEVCPDMTPEQLKEFCKEPPK</sequence>
<dbReference type="AlphaFoldDB" id="A0A4U5NH21"/>
<organism evidence="2 3">
    <name type="scientific">Steinernema carpocapsae</name>
    <name type="common">Entomopathogenic nematode</name>
    <dbReference type="NCBI Taxonomy" id="34508"/>
    <lineage>
        <taxon>Eukaryota</taxon>
        <taxon>Metazoa</taxon>
        <taxon>Ecdysozoa</taxon>
        <taxon>Nematoda</taxon>
        <taxon>Chromadorea</taxon>
        <taxon>Rhabditida</taxon>
        <taxon>Tylenchina</taxon>
        <taxon>Panagrolaimomorpha</taxon>
        <taxon>Strongyloidoidea</taxon>
        <taxon>Steinernematidae</taxon>
        <taxon>Steinernema</taxon>
    </lineage>
</organism>
<keyword evidence="3" id="KW-1185">Reference proteome</keyword>
<proteinExistence type="predicted"/>
<reference evidence="2 3" key="1">
    <citation type="journal article" date="2015" name="Genome Biol.">
        <title>Comparative genomics of Steinernema reveals deeply conserved gene regulatory networks.</title>
        <authorList>
            <person name="Dillman A.R."/>
            <person name="Macchietto M."/>
            <person name="Porter C.F."/>
            <person name="Rogers A."/>
            <person name="Williams B."/>
            <person name="Antoshechkin I."/>
            <person name="Lee M.M."/>
            <person name="Goodwin Z."/>
            <person name="Lu X."/>
            <person name="Lewis E.E."/>
            <person name="Goodrich-Blair H."/>
            <person name="Stock S.P."/>
            <person name="Adams B.J."/>
            <person name="Sternberg P.W."/>
            <person name="Mortazavi A."/>
        </authorList>
    </citation>
    <scope>NUCLEOTIDE SEQUENCE [LARGE SCALE GENOMIC DNA]</scope>
    <source>
        <strain evidence="2 3">ALL</strain>
    </source>
</reference>
<feature type="compositionally biased region" description="Basic and acidic residues" evidence="1">
    <location>
        <begin position="90"/>
        <end position="100"/>
    </location>
</feature>
<name>A0A4U5NH21_STECR</name>
<accession>A0A4U5NH21</accession>
<dbReference type="Proteomes" id="UP000298663">
    <property type="component" value="Unassembled WGS sequence"/>
</dbReference>
<evidence type="ECO:0000256" key="1">
    <source>
        <dbReference type="SAM" id="MobiDB-lite"/>
    </source>
</evidence>